<evidence type="ECO:0000313" key="9">
    <source>
        <dbReference type="EMBL" id="KYQ96739.1"/>
    </source>
</evidence>
<feature type="binding site" evidence="7">
    <location>
        <position position="96"/>
    </location>
    <ligand>
        <name>substrate</name>
    </ligand>
</feature>
<keyword evidence="10" id="KW-1185">Reference proteome</keyword>
<keyword evidence="3 7" id="KW-0479">Metal-binding</keyword>
<evidence type="ECO:0000256" key="5">
    <source>
        <dbReference type="ARBA" id="ARBA00023167"/>
    </source>
</evidence>
<dbReference type="GO" id="GO:0008270">
    <property type="term" value="F:zinc ion binding"/>
    <property type="evidence" value="ECO:0007669"/>
    <property type="project" value="UniProtKB-UniRule"/>
</dbReference>
<dbReference type="InterPro" id="IPR017714">
    <property type="entry name" value="MethylthioRu-1-P_deHdtase_MtnB"/>
</dbReference>
<evidence type="ECO:0000256" key="6">
    <source>
        <dbReference type="ARBA" id="ARBA00023239"/>
    </source>
</evidence>
<dbReference type="Gene3D" id="3.40.225.10">
    <property type="entry name" value="Class II aldolase/adducin N-terminal domain"/>
    <property type="match status" value="1"/>
</dbReference>
<dbReference type="GO" id="GO:0005737">
    <property type="term" value="C:cytoplasm"/>
    <property type="evidence" value="ECO:0007669"/>
    <property type="project" value="UniProtKB-SubCell"/>
</dbReference>
<evidence type="ECO:0000313" key="10">
    <source>
        <dbReference type="Proteomes" id="UP000076078"/>
    </source>
</evidence>
<comment type="caution">
    <text evidence="9">The sequence shown here is derived from an EMBL/GenBank/DDBJ whole genome shotgun (WGS) entry which is preliminary data.</text>
</comment>
<evidence type="ECO:0000256" key="7">
    <source>
        <dbReference type="HAMAP-Rule" id="MF_03116"/>
    </source>
</evidence>
<dbReference type="UniPathway" id="UPA00904">
    <property type="reaction ID" value="UER00875"/>
</dbReference>
<dbReference type="Proteomes" id="UP000076078">
    <property type="component" value="Unassembled WGS sequence"/>
</dbReference>
<dbReference type="InParanoid" id="A0A151ZS42"/>
<dbReference type="NCBIfam" id="TIGR03328">
    <property type="entry name" value="salvage_mtnB"/>
    <property type="match status" value="1"/>
</dbReference>
<keyword evidence="5 7" id="KW-0486">Methionine biosynthesis</keyword>
<dbReference type="OMA" id="WFPGTSG"/>
<evidence type="ECO:0000256" key="3">
    <source>
        <dbReference type="ARBA" id="ARBA00022723"/>
    </source>
</evidence>
<feature type="binding site" evidence="7">
    <location>
        <position position="195"/>
    </location>
    <ligand>
        <name>Zn(2+)</name>
        <dbReference type="ChEBI" id="CHEBI:29105"/>
    </ligand>
</feature>
<dbReference type="GO" id="GO:0019509">
    <property type="term" value="P:L-methionine salvage from methylthioadenosine"/>
    <property type="evidence" value="ECO:0007669"/>
    <property type="project" value="UniProtKB-UniRule"/>
</dbReference>
<sequence length="241" mass="27331">MAANGVNNIATTTSGTNAGGSVENDPLVLIPELSRLFYKNGWVTGTAGGISMRYQNQIYITPSSVQKERIKSTDLFIYNDNEEITYSPPLLKPSQCSPLFFLSHRFRNAGCCIHTHSQNAVLITLKYDKEFIVIDQEMIKGIIKGYDQPPQYYKNFEKLVIPIIDNHPEELDLKQPLYEAMEKYPETNAILVRRHGLFVWGPNWAKTKTMTECFDYLFEISLKMLALGIDPSIPVSNNSNK</sequence>
<dbReference type="OrthoDB" id="191080at2759"/>
<feature type="binding site" evidence="7">
    <location>
        <position position="116"/>
    </location>
    <ligand>
        <name>Zn(2+)</name>
        <dbReference type="ChEBI" id="CHEBI:29105"/>
    </ligand>
</feature>
<feature type="binding site" evidence="7">
    <location>
        <position position="114"/>
    </location>
    <ligand>
        <name>Zn(2+)</name>
        <dbReference type="ChEBI" id="CHEBI:29105"/>
    </ligand>
</feature>
<dbReference type="STRING" id="361077.A0A151ZS42"/>
<keyword evidence="1 7" id="KW-0963">Cytoplasm</keyword>
<evidence type="ECO:0000256" key="1">
    <source>
        <dbReference type="ARBA" id="ARBA00022490"/>
    </source>
</evidence>
<dbReference type="EMBL" id="LODT01000021">
    <property type="protein sequence ID" value="KYQ96739.1"/>
    <property type="molecule type" value="Genomic_DNA"/>
</dbReference>
<comment type="cofactor">
    <cofactor evidence="7">
        <name>Zn(2+)</name>
        <dbReference type="ChEBI" id="CHEBI:29105"/>
    </cofactor>
    <text evidence="7">Binds 1 zinc ion per subunit.</text>
</comment>
<dbReference type="GO" id="GO:0046570">
    <property type="term" value="F:methylthioribulose 1-phosphate dehydratase activity"/>
    <property type="evidence" value="ECO:0007669"/>
    <property type="project" value="UniProtKB-UniRule"/>
</dbReference>
<comment type="pathway">
    <text evidence="7">Amino-acid biosynthesis; L-methionine biosynthesis via salvage pathway; L-methionine from S-methyl-5-thio-alpha-D-ribose 1-phosphate: step 2/6.</text>
</comment>
<dbReference type="InterPro" id="IPR036409">
    <property type="entry name" value="Aldolase_II/adducin_N_sf"/>
</dbReference>
<dbReference type="SMART" id="SM01007">
    <property type="entry name" value="Aldolase_II"/>
    <property type="match status" value="1"/>
</dbReference>
<comment type="function">
    <text evidence="7">Catalyzes the dehydration of methylthioribulose-1-phosphate (MTRu-1-P) into 2,3-diketo-5-methylthiopentyl-1-phosphate (DK-MTP-1-P).</text>
</comment>
<dbReference type="FunCoup" id="A0A151ZS42">
    <property type="interactions" value="127"/>
</dbReference>
<evidence type="ECO:0000259" key="8">
    <source>
        <dbReference type="SMART" id="SM01007"/>
    </source>
</evidence>
<name>A0A151ZS42_TIELA</name>
<keyword evidence="4 7" id="KW-0862">Zinc</keyword>
<dbReference type="FunFam" id="3.40.225.10:FF:000003">
    <property type="entry name" value="Methylthioribulose-1-phosphate dehydratase"/>
    <property type="match status" value="1"/>
</dbReference>
<dbReference type="Pfam" id="PF00596">
    <property type="entry name" value="Aldolase_II"/>
    <property type="match status" value="1"/>
</dbReference>
<dbReference type="PANTHER" id="PTHR10640:SF7">
    <property type="entry name" value="METHYLTHIORIBULOSE-1-PHOSPHATE DEHYDRATASE"/>
    <property type="match status" value="1"/>
</dbReference>
<dbReference type="EC" id="4.2.1.109" evidence="7"/>
<protein>
    <recommendedName>
        <fullName evidence="7">Probable methylthioribulose-1-phosphate dehydratase</fullName>
        <shortName evidence="7">MTRu-1-P dehydratase</shortName>
        <ecNumber evidence="7">4.2.1.109</ecNumber>
    </recommendedName>
</protein>
<reference evidence="9 10" key="1">
    <citation type="submission" date="2015-12" db="EMBL/GenBank/DDBJ databases">
        <title>Dictyostelia acquired genes for synthesis and detection of signals that induce cell-type specialization by lateral gene transfer from prokaryotes.</title>
        <authorList>
            <person name="Gloeckner G."/>
            <person name="Schaap P."/>
        </authorList>
    </citation>
    <scope>NUCLEOTIDE SEQUENCE [LARGE SCALE GENOMIC DNA]</scope>
    <source>
        <strain evidence="9 10">TK</strain>
    </source>
</reference>
<dbReference type="SUPFAM" id="SSF53639">
    <property type="entry name" value="AraD/HMP-PK domain-like"/>
    <property type="match status" value="1"/>
</dbReference>
<comment type="subcellular location">
    <subcellularLocation>
        <location evidence="7">Cytoplasm</location>
    </subcellularLocation>
</comment>
<keyword evidence="6 7" id="KW-0456">Lyase</keyword>
<organism evidence="9 10">
    <name type="scientific">Tieghemostelium lacteum</name>
    <name type="common">Slime mold</name>
    <name type="synonym">Dictyostelium lacteum</name>
    <dbReference type="NCBI Taxonomy" id="361077"/>
    <lineage>
        <taxon>Eukaryota</taxon>
        <taxon>Amoebozoa</taxon>
        <taxon>Evosea</taxon>
        <taxon>Eumycetozoa</taxon>
        <taxon>Dictyostelia</taxon>
        <taxon>Dictyosteliales</taxon>
        <taxon>Raperosteliaceae</taxon>
        <taxon>Tieghemostelium</taxon>
    </lineage>
</organism>
<accession>A0A151ZS42</accession>
<evidence type="ECO:0000256" key="4">
    <source>
        <dbReference type="ARBA" id="ARBA00022833"/>
    </source>
</evidence>
<dbReference type="AlphaFoldDB" id="A0A151ZS42"/>
<dbReference type="PANTHER" id="PTHR10640">
    <property type="entry name" value="METHYLTHIORIBULOSE-1-PHOSPHATE DEHYDRATASE"/>
    <property type="match status" value="1"/>
</dbReference>
<feature type="active site" description="Proton donor/acceptor" evidence="7">
    <location>
        <position position="137"/>
    </location>
</feature>
<dbReference type="InterPro" id="IPR027514">
    <property type="entry name" value="Salvage_MtnB_euk"/>
</dbReference>
<comment type="catalytic activity">
    <reaction evidence="7">
        <text>5-(methylsulfanyl)-D-ribulose 1-phosphate = 5-methylsulfanyl-2,3-dioxopentyl phosphate + H2O</text>
        <dbReference type="Rhea" id="RHEA:15549"/>
        <dbReference type="ChEBI" id="CHEBI:15377"/>
        <dbReference type="ChEBI" id="CHEBI:58548"/>
        <dbReference type="ChEBI" id="CHEBI:58828"/>
        <dbReference type="EC" id="4.2.1.109"/>
    </reaction>
</comment>
<evidence type="ECO:0000256" key="2">
    <source>
        <dbReference type="ARBA" id="ARBA00022605"/>
    </source>
</evidence>
<dbReference type="InterPro" id="IPR001303">
    <property type="entry name" value="Aldolase_II/adducin_N"/>
</dbReference>
<gene>
    <name evidence="9" type="ORF">DLAC_04038</name>
</gene>
<proteinExistence type="inferred from homology"/>
<keyword evidence="2 7" id="KW-0028">Amino-acid biosynthesis</keyword>
<comment type="similarity">
    <text evidence="7">Belongs to the aldolase class II family. MtnB subfamily.</text>
</comment>
<feature type="domain" description="Class II aldolase/adducin N-terminal" evidence="8">
    <location>
        <begin position="28"/>
        <end position="222"/>
    </location>
</feature>
<dbReference type="HAMAP" id="MF_03116">
    <property type="entry name" value="Salvage_MtnB_euk"/>
    <property type="match status" value="1"/>
</dbReference>